<keyword evidence="7" id="KW-0630">Potassium</keyword>
<evidence type="ECO:0000256" key="7">
    <source>
        <dbReference type="ARBA" id="ARBA00022958"/>
    </source>
</evidence>
<dbReference type="PANTHER" id="PTHR11537:SF254">
    <property type="entry name" value="POTASSIUM VOLTAGE-GATED CHANNEL PROTEIN SHAB"/>
    <property type="match status" value="1"/>
</dbReference>
<evidence type="ECO:0000256" key="11">
    <source>
        <dbReference type="ARBA" id="ARBA00023303"/>
    </source>
</evidence>
<dbReference type="FunFam" id="1.20.120.350:FF:000209">
    <property type="match status" value="1"/>
</dbReference>
<keyword evidence="2" id="KW-0813">Transport</keyword>
<keyword evidence="6" id="KW-0851">Voltage-gated channel</keyword>
<proteinExistence type="predicted"/>
<dbReference type="InterPro" id="IPR005821">
    <property type="entry name" value="Ion_trans_dom"/>
</dbReference>
<feature type="coiled-coil region" evidence="12">
    <location>
        <begin position="104"/>
        <end position="131"/>
    </location>
</feature>
<comment type="subcellular location">
    <subcellularLocation>
        <location evidence="1">Membrane</location>
        <topology evidence="1">Multi-pass membrane protein</topology>
    </subcellularLocation>
</comment>
<comment type="caution">
    <text evidence="14">The sequence shown here is derived from an EMBL/GenBank/DDBJ whole genome shotgun (WGS) entry which is preliminary data.</text>
</comment>
<dbReference type="InterPro" id="IPR028325">
    <property type="entry name" value="VG_K_chnl"/>
</dbReference>
<dbReference type="GO" id="GO:0008076">
    <property type="term" value="C:voltage-gated potassium channel complex"/>
    <property type="evidence" value="ECO:0007669"/>
    <property type="project" value="InterPro"/>
</dbReference>
<keyword evidence="4" id="KW-0812">Transmembrane</keyword>
<dbReference type="OrthoDB" id="69996at2759"/>
<dbReference type="EMBL" id="BSXW01001686">
    <property type="protein sequence ID" value="GMF38512.1"/>
    <property type="molecule type" value="Genomic_DNA"/>
</dbReference>
<keyword evidence="15" id="KW-1185">Reference proteome</keyword>
<evidence type="ECO:0000256" key="6">
    <source>
        <dbReference type="ARBA" id="ARBA00022882"/>
    </source>
</evidence>
<dbReference type="AlphaFoldDB" id="A0A9W7CSD3"/>
<dbReference type="GO" id="GO:0005249">
    <property type="term" value="F:voltage-gated potassium channel activity"/>
    <property type="evidence" value="ECO:0007669"/>
    <property type="project" value="InterPro"/>
</dbReference>
<keyword evidence="3" id="KW-0633">Potassium transport</keyword>
<evidence type="ECO:0000256" key="3">
    <source>
        <dbReference type="ARBA" id="ARBA00022538"/>
    </source>
</evidence>
<dbReference type="GO" id="GO:0001508">
    <property type="term" value="P:action potential"/>
    <property type="evidence" value="ECO:0007669"/>
    <property type="project" value="TreeGrafter"/>
</dbReference>
<evidence type="ECO:0000256" key="8">
    <source>
        <dbReference type="ARBA" id="ARBA00022989"/>
    </source>
</evidence>
<keyword evidence="11" id="KW-0407">Ion channel</keyword>
<evidence type="ECO:0000256" key="12">
    <source>
        <dbReference type="SAM" id="Coils"/>
    </source>
</evidence>
<evidence type="ECO:0000256" key="2">
    <source>
        <dbReference type="ARBA" id="ARBA00022448"/>
    </source>
</evidence>
<dbReference type="InterPro" id="IPR027359">
    <property type="entry name" value="Volt_channel_dom_sf"/>
</dbReference>
<name>A0A9W7CSD3_9STRA</name>
<evidence type="ECO:0000256" key="1">
    <source>
        <dbReference type="ARBA" id="ARBA00004141"/>
    </source>
</evidence>
<keyword evidence="10" id="KW-0472">Membrane</keyword>
<gene>
    <name evidence="14" type="ORF">Plil01_001606600</name>
</gene>
<evidence type="ECO:0000313" key="15">
    <source>
        <dbReference type="Proteomes" id="UP001165083"/>
    </source>
</evidence>
<evidence type="ECO:0000256" key="9">
    <source>
        <dbReference type="ARBA" id="ARBA00023065"/>
    </source>
</evidence>
<reference evidence="14" key="1">
    <citation type="submission" date="2023-04" db="EMBL/GenBank/DDBJ databases">
        <title>Phytophthora lilii NBRC 32176.</title>
        <authorList>
            <person name="Ichikawa N."/>
            <person name="Sato H."/>
            <person name="Tonouchi N."/>
        </authorList>
    </citation>
    <scope>NUCLEOTIDE SEQUENCE</scope>
    <source>
        <strain evidence="14">NBRC 32176</strain>
    </source>
</reference>
<organism evidence="14 15">
    <name type="scientific">Phytophthora lilii</name>
    <dbReference type="NCBI Taxonomy" id="2077276"/>
    <lineage>
        <taxon>Eukaryota</taxon>
        <taxon>Sar</taxon>
        <taxon>Stramenopiles</taxon>
        <taxon>Oomycota</taxon>
        <taxon>Peronosporomycetes</taxon>
        <taxon>Peronosporales</taxon>
        <taxon>Peronosporaceae</taxon>
        <taxon>Phytophthora</taxon>
    </lineage>
</organism>
<protein>
    <submittedName>
        <fullName evidence="14">Unnamed protein product</fullName>
    </submittedName>
</protein>
<feature type="domain" description="Ion transport" evidence="13">
    <location>
        <begin position="373"/>
        <end position="471"/>
    </location>
</feature>
<dbReference type="Gene3D" id="1.20.120.350">
    <property type="entry name" value="Voltage-gated potassium channels. Chain C"/>
    <property type="match status" value="1"/>
</dbReference>
<evidence type="ECO:0000259" key="13">
    <source>
        <dbReference type="Pfam" id="PF00520"/>
    </source>
</evidence>
<evidence type="ECO:0000256" key="4">
    <source>
        <dbReference type="ARBA" id="ARBA00022692"/>
    </source>
</evidence>
<keyword evidence="5" id="KW-0631">Potassium channel</keyword>
<dbReference type="SUPFAM" id="SSF81324">
    <property type="entry name" value="Voltage-gated potassium channels"/>
    <property type="match status" value="1"/>
</dbReference>
<evidence type="ECO:0000256" key="10">
    <source>
        <dbReference type="ARBA" id="ARBA00023136"/>
    </source>
</evidence>
<keyword evidence="9" id="KW-0406">Ion transport</keyword>
<sequence length="491" mass="55641">MPLAIVGIKYELAWTEYDTFAQNTKRLQLDRSLREKKPSSKLLTETSRRHILHAIVRPDEDEILEKIDSLTIKYASSVTCDRFYQLSQAIIQVTFSLEHITAPQENVKDSLMNLEAVIQSTKRRSDEASQALDGVMSLIKLHSRVCAEAHELLSALRTPSPDQETDLDRFISSSKLGSKDTHGFGSHRVSTMSRAKGAIAAFGSKAVKAITHHDYHNSSNTLRAKIWNTFEHRHVTQISRAVNKMRMFVVVLSIGVFYLQTTPELQKTGLKTFLCQRNVHDFCTAYDEPGCYVFRRVAGSGTTISVEVTEQPLDLHCSIGDPDEACYASGVNFGSDNFPLSCSEVFPSSSGIEHVCKNRLCNPSVQLLFDMEPYWIYVEFFFGLWFTGELALRVYSHPVRRHLWGDMKLHGHVIFLIPFYVELVEIMIGEWPTYSVVPAMPSFFTAVRFMKSLRILKLGSHIPGSRVLIRTAQLITDRLAIPVRSTWYQAP</sequence>
<accession>A0A9W7CSD3</accession>
<dbReference type="PANTHER" id="PTHR11537">
    <property type="entry name" value="VOLTAGE-GATED POTASSIUM CHANNEL"/>
    <property type="match status" value="1"/>
</dbReference>
<evidence type="ECO:0000313" key="14">
    <source>
        <dbReference type="EMBL" id="GMF38512.1"/>
    </source>
</evidence>
<dbReference type="Proteomes" id="UP001165083">
    <property type="component" value="Unassembled WGS sequence"/>
</dbReference>
<dbReference type="Pfam" id="PF00520">
    <property type="entry name" value="Ion_trans"/>
    <property type="match status" value="1"/>
</dbReference>
<evidence type="ECO:0000256" key="5">
    <source>
        <dbReference type="ARBA" id="ARBA00022826"/>
    </source>
</evidence>
<keyword evidence="12" id="KW-0175">Coiled coil</keyword>
<keyword evidence="8" id="KW-1133">Transmembrane helix</keyword>